<dbReference type="OrthoDB" id="2967263at2759"/>
<dbReference type="Proteomes" id="UP000191518">
    <property type="component" value="Unassembled WGS sequence"/>
</dbReference>
<gene>
    <name evidence="2" type="ORF">PENVUL_c031G01388</name>
</gene>
<dbReference type="InterPro" id="IPR009097">
    <property type="entry name" value="Cyclic_Pdiesterase"/>
</dbReference>
<proteinExistence type="predicted"/>
<accession>A0A1V6RT01</accession>
<evidence type="ECO:0000313" key="2">
    <source>
        <dbReference type="EMBL" id="OQE04609.1"/>
    </source>
</evidence>
<organism evidence="2 3">
    <name type="scientific">Penicillium vulpinum</name>
    <dbReference type="NCBI Taxonomy" id="29845"/>
    <lineage>
        <taxon>Eukaryota</taxon>
        <taxon>Fungi</taxon>
        <taxon>Dikarya</taxon>
        <taxon>Ascomycota</taxon>
        <taxon>Pezizomycotina</taxon>
        <taxon>Eurotiomycetes</taxon>
        <taxon>Eurotiomycetidae</taxon>
        <taxon>Eurotiales</taxon>
        <taxon>Aspergillaceae</taxon>
        <taxon>Penicillium</taxon>
    </lineage>
</organism>
<feature type="region of interest" description="Disordered" evidence="1">
    <location>
        <begin position="1"/>
        <end position="22"/>
    </location>
</feature>
<sequence>MAGAVPLSEIFSFPPQQPGEPSTRNWYSELLGHPDCQNNPAKIQEAYEHFRSTSLARSISSCLAVQDSNSTPSIAAEDNQPPTQFITPDSALIRYLKLRAQNESPGDGTRHREIEELSNQDANCLVIWARPDTRTLNLLVKIQSCLSNLVGPDLHLIPRDDMHLSVIELSHRHSVTHLRSVYDKVGVEQLRKLLDVPRSEYNMNKSIARLAKPKIIFDKVGVAVAFVPAEDSYSYHHLRNQLHTMALTTGVSIDTCYTAPIAHVTVGRFVGNDFFEASGGGGTIDAKRHNMEKWLGLIEQTNEDLQREYWGDWVWGVGEEKPLEVQLGYVKFGRQTEKADLMGNTLEN</sequence>
<protein>
    <submittedName>
        <fullName evidence="2">Uncharacterized protein</fullName>
    </submittedName>
</protein>
<dbReference type="SUPFAM" id="SSF55144">
    <property type="entry name" value="LigT-like"/>
    <property type="match status" value="1"/>
</dbReference>
<dbReference type="AlphaFoldDB" id="A0A1V6RT01"/>
<dbReference type="STRING" id="29845.A0A1V6RT01"/>
<name>A0A1V6RT01_9EURO</name>
<dbReference type="EMBL" id="MDYP01000031">
    <property type="protein sequence ID" value="OQE04609.1"/>
    <property type="molecule type" value="Genomic_DNA"/>
</dbReference>
<evidence type="ECO:0000256" key="1">
    <source>
        <dbReference type="SAM" id="MobiDB-lite"/>
    </source>
</evidence>
<reference evidence="3" key="1">
    <citation type="journal article" date="2017" name="Nat. Microbiol.">
        <title>Global analysis of biosynthetic gene clusters reveals vast potential of secondary metabolite production in Penicillium species.</title>
        <authorList>
            <person name="Nielsen J.C."/>
            <person name="Grijseels S."/>
            <person name="Prigent S."/>
            <person name="Ji B."/>
            <person name="Dainat J."/>
            <person name="Nielsen K.F."/>
            <person name="Frisvad J.C."/>
            <person name="Workman M."/>
            <person name="Nielsen J."/>
        </authorList>
    </citation>
    <scope>NUCLEOTIDE SEQUENCE [LARGE SCALE GENOMIC DNA]</scope>
    <source>
        <strain evidence="3">IBT 29486</strain>
    </source>
</reference>
<evidence type="ECO:0000313" key="3">
    <source>
        <dbReference type="Proteomes" id="UP000191518"/>
    </source>
</evidence>
<comment type="caution">
    <text evidence="2">The sequence shown here is derived from an EMBL/GenBank/DDBJ whole genome shotgun (WGS) entry which is preliminary data.</text>
</comment>
<keyword evidence="3" id="KW-1185">Reference proteome</keyword>